<dbReference type="SUPFAM" id="SSF56529">
    <property type="entry name" value="FAH"/>
    <property type="match status" value="1"/>
</dbReference>
<evidence type="ECO:0000313" key="5">
    <source>
        <dbReference type="Proteomes" id="UP000184041"/>
    </source>
</evidence>
<evidence type="ECO:0000313" key="4">
    <source>
        <dbReference type="EMBL" id="SHF90984.1"/>
    </source>
</evidence>
<sequence length="341" mass="37798">MDLYSDIPFYYVVYNQTGRWCDVPKTGNVFEIRGAWATGPPAAYFPWYDRGTGPAQDNINPNGMKLYKTSEGIIIEKERALYLLEGRDWDRFVNDDDLRAKMTGLTERMDPVPDAVRLLEDGLQAPIQSQEVWASGVTYYNSKLAREAESRDAGGGQFYARVYQAERPELFFKATRHRTVGSGGKVAIREDSTWDVPEPELTLAITSSGKIIGYTIGNDMSSRSIEGDNPLYLPQAKSYDGCAGIGPGIYVTDEPLSGETVIRMNIIRSGKTVFEGSVPLDQMKRTVEELVSWLYRACSFPHGCLLMTGTGIVPPADFTLQSDDEIQITIDPIGTLVNSVG</sequence>
<evidence type="ECO:0000256" key="1">
    <source>
        <dbReference type="ARBA" id="ARBA00010211"/>
    </source>
</evidence>
<keyword evidence="5" id="KW-1185">Reference proteome</keyword>
<dbReference type="AlphaFoldDB" id="A0A1M5FHM7"/>
<evidence type="ECO:0000259" key="3">
    <source>
        <dbReference type="Pfam" id="PF01557"/>
    </source>
</evidence>
<dbReference type="GO" id="GO:0003824">
    <property type="term" value="F:catalytic activity"/>
    <property type="evidence" value="ECO:0007669"/>
    <property type="project" value="InterPro"/>
</dbReference>
<dbReference type="EMBL" id="FQUS01000015">
    <property type="protein sequence ID" value="SHF90984.1"/>
    <property type="molecule type" value="Genomic_DNA"/>
</dbReference>
<accession>A0A1M5FHM7</accession>
<dbReference type="Pfam" id="PF01557">
    <property type="entry name" value="FAA_hydrolase"/>
    <property type="match status" value="1"/>
</dbReference>
<dbReference type="Proteomes" id="UP000184041">
    <property type="component" value="Unassembled WGS sequence"/>
</dbReference>
<dbReference type="STRING" id="1194090.SAMN05443144_11531"/>
<dbReference type="InterPro" id="IPR051121">
    <property type="entry name" value="FAH"/>
</dbReference>
<comment type="similarity">
    <text evidence="1">Belongs to the FAH family.</text>
</comment>
<organism evidence="4 5">
    <name type="scientific">Fodinibius roseus</name>
    <dbReference type="NCBI Taxonomy" id="1194090"/>
    <lineage>
        <taxon>Bacteria</taxon>
        <taxon>Pseudomonadati</taxon>
        <taxon>Balneolota</taxon>
        <taxon>Balneolia</taxon>
        <taxon>Balneolales</taxon>
        <taxon>Balneolaceae</taxon>
        <taxon>Fodinibius</taxon>
    </lineage>
</organism>
<gene>
    <name evidence="4" type="ORF">SAMN05443144_11531</name>
</gene>
<proteinExistence type="inferred from homology"/>
<protein>
    <submittedName>
        <fullName evidence="4">2-dehydro-3-deoxy-D-arabinonate dehydratase</fullName>
    </submittedName>
</protein>
<keyword evidence="2" id="KW-0479">Metal-binding</keyword>
<dbReference type="Gene3D" id="3.90.850.10">
    <property type="entry name" value="Fumarylacetoacetase-like, C-terminal domain"/>
    <property type="match status" value="1"/>
</dbReference>
<dbReference type="GO" id="GO:0044281">
    <property type="term" value="P:small molecule metabolic process"/>
    <property type="evidence" value="ECO:0007669"/>
    <property type="project" value="UniProtKB-ARBA"/>
</dbReference>
<dbReference type="PANTHER" id="PTHR42796:SF7">
    <property type="entry name" value="2-DEHYDRO-3-DEOXY-D-ARABINONATE DEHYDRATASE"/>
    <property type="match status" value="1"/>
</dbReference>
<feature type="domain" description="Fumarylacetoacetase-like C-terminal" evidence="3">
    <location>
        <begin position="169"/>
        <end position="340"/>
    </location>
</feature>
<dbReference type="PANTHER" id="PTHR42796">
    <property type="entry name" value="FUMARYLACETOACETATE HYDROLASE DOMAIN-CONTAINING PROTEIN 2A-RELATED"/>
    <property type="match status" value="1"/>
</dbReference>
<reference evidence="4 5" key="1">
    <citation type="submission" date="2016-11" db="EMBL/GenBank/DDBJ databases">
        <authorList>
            <person name="Jaros S."/>
            <person name="Januszkiewicz K."/>
            <person name="Wedrychowicz H."/>
        </authorList>
    </citation>
    <scope>NUCLEOTIDE SEQUENCE [LARGE SCALE GENOMIC DNA]</scope>
    <source>
        <strain evidence="4 5">DSM 21986</strain>
    </source>
</reference>
<dbReference type="InterPro" id="IPR011234">
    <property type="entry name" value="Fumarylacetoacetase-like_C"/>
</dbReference>
<dbReference type="InterPro" id="IPR036663">
    <property type="entry name" value="Fumarylacetoacetase_C_sf"/>
</dbReference>
<dbReference type="GO" id="GO:0046872">
    <property type="term" value="F:metal ion binding"/>
    <property type="evidence" value="ECO:0007669"/>
    <property type="project" value="UniProtKB-KW"/>
</dbReference>
<name>A0A1M5FHM7_9BACT</name>
<evidence type="ECO:0000256" key="2">
    <source>
        <dbReference type="ARBA" id="ARBA00022723"/>
    </source>
</evidence>